<comment type="caution">
    <text evidence="1">The sequence shown here is derived from an EMBL/GenBank/DDBJ whole genome shotgun (WGS) entry which is preliminary data.</text>
</comment>
<evidence type="ECO:0000313" key="1">
    <source>
        <dbReference type="EMBL" id="MBA0701459.1"/>
    </source>
</evidence>
<proteinExistence type="predicted"/>
<reference evidence="1 2" key="1">
    <citation type="journal article" date="2019" name="Genome Biol. Evol.">
        <title>Insights into the evolution of the New World diploid cottons (Gossypium, subgenus Houzingenia) based on genome sequencing.</title>
        <authorList>
            <person name="Grover C.E."/>
            <person name="Arick M.A. 2nd"/>
            <person name="Thrash A."/>
            <person name="Conover J.L."/>
            <person name="Sanders W.S."/>
            <person name="Peterson D.G."/>
            <person name="Frelichowski J.E."/>
            <person name="Scheffler J.A."/>
            <person name="Scheffler B.E."/>
            <person name="Wendel J.F."/>
        </authorList>
    </citation>
    <scope>NUCLEOTIDE SEQUENCE [LARGE SCALE GENOMIC DNA]</scope>
    <source>
        <strain evidence="1">185</strain>
        <tissue evidence="1">Leaf</tissue>
    </source>
</reference>
<keyword evidence="2" id="KW-1185">Reference proteome</keyword>
<dbReference type="AlphaFoldDB" id="A0A7J8YR03"/>
<evidence type="ECO:0000313" key="2">
    <source>
        <dbReference type="Proteomes" id="UP000593577"/>
    </source>
</evidence>
<organism evidence="1 2">
    <name type="scientific">Gossypium aridum</name>
    <name type="common">American cotton</name>
    <name type="synonym">Erioxylum aridum</name>
    <dbReference type="NCBI Taxonomy" id="34290"/>
    <lineage>
        <taxon>Eukaryota</taxon>
        <taxon>Viridiplantae</taxon>
        <taxon>Streptophyta</taxon>
        <taxon>Embryophyta</taxon>
        <taxon>Tracheophyta</taxon>
        <taxon>Spermatophyta</taxon>
        <taxon>Magnoliopsida</taxon>
        <taxon>eudicotyledons</taxon>
        <taxon>Gunneridae</taxon>
        <taxon>Pentapetalae</taxon>
        <taxon>rosids</taxon>
        <taxon>malvids</taxon>
        <taxon>Malvales</taxon>
        <taxon>Malvaceae</taxon>
        <taxon>Malvoideae</taxon>
        <taxon>Gossypium</taxon>
    </lineage>
</organism>
<name>A0A7J8YR03_GOSAI</name>
<protein>
    <submittedName>
        <fullName evidence="1">Uncharacterized protein</fullName>
    </submittedName>
</protein>
<dbReference type="EMBL" id="JABFAA010272992">
    <property type="protein sequence ID" value="MBA0701459.1"/>
    <property type="molecule type" value="Genomic_DNA"/>
</dbReference>
<gene>
    <name evidence="1" type="ORF">Goari_022913</name>
</gene>
<dbReference type="Proteomes" id="UP000593577">
    <property type="component" value="Unassembled WGS sequence"/>
</dbReference>
<accession>A0A7J8YR03</accession>
<sequence length="40" mass="4830">MAYYSRICDKDEESIRLLKKRANMDIEDFPPNILQQIRNT</sequence>